<evidence type="ECO:0000259" key="2">
    <source>
        <dbReference type="SMART" id="SM00849"/>
    </source>
</evidence>
<dbReference type="Pfam" id="PF00753">
    <property type="entry name" value="Lactamase_B"/>
    <property type="match status" value="1"/>
</dbReference>
<gene>
    <name evidence="4" type="ORF">UFOPK1503_00338</name>
</gene>
<dbReference type="InterPro" id="IPR050698">
    <property type="entry name" value="MBL"/>
</dbReference>
<dbReference type="Pfam" id="PF07521">
    <property type="entry name" value="RMMBL"/>
    <property type="match status" value="1"/>
</dbReference>
<dbReference type="Gene3D" id="3.40.50.10890">
    <property type="match status" value="1"/>
</dbReference>
<dbReference type="InterPro" id="IPR022712">
    <property type="entry name" value="Beta_Casp"/>
</dbReference>
<sequence>MKNKIRFLGATETVTGSKYLVETPDYKLLVDCGLFQGYKSLRLRNWEEFPFDPAELDAIVLTHAHLDHSGLIPAIVRQGFRGKIYMTAGTLELCKILWADSAKIYAEDAERANRKRYTKHEPAKPLFELADVESALSLAQVVEFNQELTLAKEITVTFRHAGHILGAAQVVLSVNKKKIHFTGDLGRAKDPLMLGPAAFEGADILVTESTYGGSNHAASDPEQELEEILNKVLKRGGTVVIPAFAVGRTQSLMLHIWRLIKKGKLPKVTMYLNSPMATSVSSLYHQHKEEHRIDLEEFDEMYSAARIIRDVSESKALNESEEAKIIIAASGMMEGGRVLHHVAKFGPDSRNAILFSGYQAGGTRGRKLLDGDKSVRIFHADVSIRAEIFFMDTMSAHMDSNELIEWLGACKTKPTMTYVTHGEPDSADRMRFRITDELGWTARAATYGEVIDIDNPK</sequence>
<dbReference type="SUPFAM" id="SSF56281">
    <property type="entry name" value="Metallo-hydrolase/oxidoreductase"/>
    <property type="match status" value="1"/>
</dbReference>
<keyword evidence="1" id="KW-0378">Hydrolase</keyword>
<name>A0A6J6BVT5_9ZZZZ</name>
<feature type="domain" description="Beta-Casp" evidence="3">
    <location>
        <begin position="249"/>
        <end position="368"/>
    </location>
</feature>
<dbReference type="SMART" id="SM00849">
    <property type="entry name" value="Lactamase_B"/>
    <property type="match status" value="1"/>
</dbReference>
<dbReference type="Pfam" id="PF10996">
    <property type="entry name" value="Beta-Casp"/>
    <property type="match status" value="1"/>
</dbReference>
<dbReference type="Gene3D" id="3.60.15.10">
    <property type="entry name" value="Ribonuclease Z/Hydroxyacylglutathione hydrolase-like"/>
    <property type="match status" value="1"/>
</dbReference>
<evidence type="ECO:0000259" key="3">
    <source>
        <dbReference type="SMART" id="SM01027"/>
    </source>
</evidence>
<dbReference type="PANTHER" id="PTHR11203:SF37">
    <property type="entry name" value="INTEGRATOR COMPLEX SUBUNIT 11"/>
    <property type="match status" value="1"/>
</dbReference>
<evidence type="ECO:0000313" key="4">
    <source>
        <dbReference type="EMBL" id="CAB4542288.1"/>
    </source>
</evidence>
<reference evidence="4" key="1">
    <citation type="submission" date="2020-05" db="EMBL/GenBank/DDBJ databases">
        <authorList>
            <person name="Chiriac C."/>
            <person name="Salcher M."/>
            <person name="Ghai R."/>
            <person name="Kavagutti S V."/>
        </authorList>
    </citation>
    <scope>NUCLEOTIDE SEQUENCE</scope>
</reference>
<dbReference type="CDD" id="cd16295">
    <property type="entry name" value="TTHA0252-CPSF-like_MBL-fold"/>
    <property type="match status" value="1"/>
</dbReference>
<dbReference type="InterPro" id="IPR011108">
    <property type="entry name" value="RMMBL"/>
</dbReference>
<dbReference type="EMBL" id="CAEZST010000004">
    <property type="protein sequence ID" value="CAB4542288.1"/>
    <property type="molecule type" value="Genomic_DNA"/>
</dbReference>
<dbReference type="GO" id="GO:0016787">
    <property type="term" value="F:hydrolase activity"/>
    <property type="evidence" value="ECO:0007669"/>
    <property type="project" value="UniProtKB-KW"/>
</dbReference>
<protein>
    <submittedName>
        <fullName evidence="4">Unannotated protein</fullName>
    </submittedName>
</protein>
<organism evidence="4">
    <name type="scientific">freshwater metagenome</name>
    <dbReference type="NCBI Taxonomy" id="449393"/>
    <lineage>
        <taxon>unclassified sequences</taxon>
        <taxon>metagenomes</taxon>
        <taxon>ecological metagenomes</taxon>
    </lineage>
</organism>
<dbReference type="PANTHER" id="PTHR11203">
    <property type="entry name" value="CLEAVAGE AND POLYADENYLATION SPECIFICITY FACTOR FAMILY MEMBER"/>
    <property type="match status" value="1"/>
</dbReference>
<dbReference type="InterPro" id="IPR001279">
    <property type="entry name" value="Metallo-B-lactamas"/>
</dbReference>
<dbReference type="InterPro" id="IPR036866">
    <property type="entry name" value="RibonucZ/Hydroxyglut_hydro"/>
</dbReference>
<evidence type="ECO:0000256" key="1">
    <source>
        <dbReference type="ARBA" id="ARBA00022801"/>
    </source>
</evidence>
<dbReference type="SMART" id="SM01027">
    <property type="entry name" value="Beta-Casp"/>
    <property type="match status" value="1"/>
</dbReference>
<dbReference type="GO" id="GO:0004521">
    <property type="term" value="F:RNA endonuclease activity"/>
    <property type="evidence" value="ECO:0007669"/>
    <property type="project" value="TreeGrafter"/>
</dbReference>
<dbReference type="AlphaFoldDB" id="A0A6J6BVT5"/>
<feature type="domain" description="Metallo-beta-lactamase" evidence="2">
    <location>
        <begin position="15"/>
        <end position="244"/>
    </location>
</feature>
<proteinExistence type="predicted"/>
<accession>A0A6J6BVT5</accession>